<name>A0A7S3JDY4_9SPIT</name>
<keyword evidence="1" id="KW-0175">Coiled coil</keyword>
<reference evidence="2" key="1">
    <citation type="submission" date="2021-01" db="EMBL/GenBank/DDBJ databases">
        <authorList>
            <person name="Corre E."/>
            <person name="Pelletier E."/>
            <person name="Niang G."/>
            <person name="Scheremetjew M."/>
            <person name="Finn R."/>
            <person name="Kale V."/>
            <person name="Holt S."/>
            <person name="Cochrane G."/>
            <person name="Meng A."/>
            <person name="Brown T."/>
            <person name="Cohen L."/>
        </authorList>
    </citation>
    <scope>NUCLEOTIDE SEQUENCE</scope>
    <source>
        <strain evidence="2">FSP1.4</strain>
    </source>
</reference>
<protein>
    <submittedName>
        <fullName evidence="2">Uncharacterized protein</fullName>
    </submittedName>
</protein>
<organism evidence="2">
    <name type="scientific">Euplotes harpa</name>
    <dbReference type="NCBI Taxonomy" id="151035"/>
    <lineage>
        <taxon>Eukaryota</taxon>
        <taxon>Sar</taxon>
        <taxon>Alveolata</taxon>
        <taxon>Ciliophora</taxon>
        <taxon>Intramacronucleata</taxon>
        <taxon>Spirotrichea</taxon>
        <taxon>Hypotrichia</taxon>
        <taxon>Euplotida</taxon>
        <taxon>Euplotidae</taxon>
        <taxon>Euplotes</taxon>
    </lineage>
</organism>
<feature type="coiled-coil region" evidence="1">
    <location>
        <begin position="43"/>
        <end position="123"/>
    </location>
</feature>
<evidence type="ECO:0000256" key="1">
    <source>
        <dbReference type="SAM" id="Coils"/>
    </source>
</evidence>
<proteinExistence type="predicted"/>
<dbReference type="AlphaFoldDB" id="A0A7S3JDY4"/>
<sequence length="123" mass="15077">MKSAFCKTNWRRNKNELERYKIYSDFLDKVVNDDKDNKEFEDIDSLKNRFFNLRKEHKKLVDRQNEINTQITETKANEKIVMSELQNELYKMQKKMQLYQKDLENISNQNSKLEQEFENEITK</sequence>
<dbReference type="EMBL" id="HBII01027882">
    <property type="protein sequence ID" value="CAE0352764.1"/>
    <property type="molecule type" value="Transcribed_RNA"/>
</dbReference>
<accession>A0A7S3JDY4</accession>
<evidence type="ECO:0000313" key="2">
    <source>
        <dbReference type="EMBL" id="CAE0352764.1"/>
    </source>
</evidence>
<gene>
    <name evidence="2" type="ORF">EHAR0213_LOCUS11680</name>
</gene>